<dbReference type="STRING" id="210143.A0A1R3KID4"/>
<dbReference type="NCBIfam" id="TIGR00756">
    <property type="entry name" value="PPR"/>
    <property type="match status" value="1"/>
</dbReference>
<organism evidence="3 4">
    <name type="scientific">Corchorus capsularis</name>
    <name type="common">Jute</name>
    <dbReference type="NCBI Taxonomy" id="210143"/>
    <lineage>
        <taxon>Eukaryota</taxon>
        <taxon>Viridiplantae</taxon>
        <taxon>Streptophyta</taxon>
        <taxon>Embryophyta</taxon>
        <taxon>Tracheophyta</taxon>
        <taxon>Spermatophyta</taxon>
        <taxon>Magnoliopsida</taxon>
        <taxon>eudicotyledons</taxon>
        <taxon>Gunneridae</taxon>
        <taxon>Pentapetalae</taxon>
        <taxon>rosids</taxon>
        <taxon>malvids</taxon>
        <taxon>Malvales</taxon>
        <taxon>Malvaceae</taxon>
        <taxon>Grewioideae</taxon>
        <taxon>Apeibeae</taxon>
        <taxon>Corchorus</taxon>
    </lineage>
</organism>
<comment type="caution">
    <text evidence="3">The sequence shown here is derived from an EMBL/GenBank/DDBJ whole genome shotgun (WGS) entry which is preliminary data.</text>
</comment>
<dbReference type="PANTHER" id="PTHR47926:SF535">
    <property type="entry name" value="PENTACOTRIPEPTIDE-REPEAT REGION OF PRORP DOMAIN-CONTAINING PROTEIN"/>
    <property type="match status" value="1"/>
</dbReference>
<evidence type="ECO:0000256" key="1">
    <source>
        <dbReference type="ARBA" id="ARBA00022737"/>
    </source>
</evidence>
<evidence type="ECO:0000256" key="2">
    <source>
        <dbReference type="PROSITE-ProRule" id="PRU00708"/>
    </source>
</evidence>
<protein>
    <recommendedName>
        <fullName evidence="5">Pentatricopeptide repeat-containing protein</fullName>
    </recommendedName>
</protein>
<evidence type="ECO:0000313" key="4">
    <source>
        <dbReference type="Proteomes" id="UP000188268"/>
    </source>
</evidence>
<feature type="repeat" description="PPR" evidence="2">
    <location>
        <begin position="14"/>
        <end position="48"/>
    </location>
</feature>
<dbReference type="Gramene" id="OMP06845">
    <property type="protein sequence ID" value="OMP06845"/>
    <property type="gene ID" value="CCACVL1_01430"/>
</dbReference>
<dbReference type="EMBL" id="AWWV01004765">
    <property type="protein sequence ID" value="OMP06845.1"/>
    <property type="molecule type" value="Genomic_DNA"/>
</dbReference>
<dbReference type="InterPro" id="IPR011990">
    <property type="entry name" value="TPR-like_helical_dom_sf"/>
</dbReference>
<dbReference type="InterPro" id="IPR002885">
    <property type="entry name" value="PPR_rpt"/>
</dbReference>
<dbReference type="GO" id="GO:0009451">
    <property type="term" value="P:RNA modification"/>
    <property type="evidence" value="ECO:0007669"/>
    <property type="project" value="InterPro"/>
</dbReference>
<sequence length="191" mass="21140">MAHALMVKLDVQPDDVLYTALIDSYVKSGKVRYARTVFDLMSNENVICSTALITGYMNKGLVEEAEDVFNKTLGKDVVVFNAMIEGYSKSVETAKRGLMLFVDMQRLNFRPNGSTSALGLSLGSALRFPVSPYLHSRRSRLDCRVGAVLYLPMLLLRNHPGGVCSGFDQGSYFGHEVVHLQDPLLEFGLVD</sequence>
<proteinExistence type="predicted"/>
<name>A0A1R3KID4_COCAP</name>
<dbReference type="Gene3D" id="1.25.40.10">
    <property type="entry name" value="Tetratricopeptide repeat domain"/>
    <property type="match status" value="1"/>
</dbReference>
<gene>
    <name evidence="3" type="ORF">CCACVL1_01430</name>
</gene>
<dbReference type="PANTHER" id="PTHR47926">
    <property type="entry name" value="PENTATRICOPEPTIDE REPEAT-CONTAINING PROTEIN"/>
    <property type="match status" value="1"/>
</dbReference>
<keyword evidence="1" id="KW-0677">Repeat</keyword>
<accession>A0A1R3KID4</accession>
<evidence type="ECO:0000313" key="3">
    <source>
        <dbReference type="EMBL" id="OMP06845.1"/>
    </source>
</evidence>
<keyword evidence="4" id="KW-1185">Reference proteome</keyword>
<reference evidence="3 4" key="1">
    <citation type="submission" date="2013-09" db="EMBL/GenBank/DDBJ databases">
        <title>Corchorus capsularis genome sequencing.</title>
        <authorList>
            <person name="Alam M."/>
            <person name="Haque M.S."/>
            <person name="Islam M.S."/>
            <person name="Emdad E.M."/>
            <person name="Islam M.M."/>
            <person name="Ahmed B."/>
            <person name="Halim A."/>
            <person name="Hossen Q.M.M."/>
            <person name="Hossain M.Z."/>
            <person name="Ahmed R."/>
            <person name="Khan M.M."/>
            <person name="Islam R."/>
            <person name="Rashid M.M."/>
            <person name="Khan S.A."/>
            <person name="Rahman M.S."/>
            <person name="Alam M."/>
        </authorList>
    </citation>
    <scope>NUCLEOTIDE SEQUENCE [LARGE SCALE GENOMIC DNA]</scope>
    <source>
        <strain evidence="4">cv. CVL-1</strain>
        <tissue evidence="3">Whole seedling</tissue>
    </source>
</reference>
<dbReference type="GO" id="GO:0003723">
    <property type="term" value="F:RNA binding"/>
    <property type="evidence" value="ECO:0007669"/>
    <property type="project" value="InterPro"/>
</dbReference>
<dbReference type="AlphaFoldDB" id="A0A1R3KID4"/>
<dbReference type="Proteomes" id="UP000188268">
    <property type="component" value="Unassembled WGS sequence"/>
</dbReference>
<feature type="repeat" description="PPR" evidence="2">
    <location>
        <begin position="76"/>
        <end position="111"/>
    </location>
</feature>
<dbReference type="InterPro" id="IPR046960">
    <property type="entry name" value="PPR_At4g14850-like_plant"/>
</dbReference>
<dbReference type="OrthoDB" id="185373at2759"/>
<dbReference type="Pfam" id="PF01535">
    <property type="entry name" value="PPR"/>
    <property type="match status" value="2"/>
</dbReference>
<dbReference type="PROSITE" id="PS51375">
    <property type="entry name" value="PPR"/>
    <property type="match status" value="2"/>
</dbReference>
<evidence type="ECO:0008006" key="5">
    <source>
        <dbReference type="Google" id="ProtNLM"/>
    </source>
</evidence>